<dbReference type="EC" id="3.-.-.-" evidence="1"/>
<sequence>MPGFNHHRHWVFDMDGTLTVGIHDFAAIRRHLEVPEGVDILDHLDALPAQQREAGRIWLFEHERELALRSTAANGAVELVRRLCERGDRLGILTRNDRALAYITLEAIGLAGCFQRHCVLGRDEATPKPDPGGLEFFIDHWQVDAEQLVMVGDSRMDMACGRAAGTRTLLVNAPENDFGELTDWQLPDCRALLAGLE</sequence>
<dbReference type="NCBIfam" id="TIGR01549">
    <property type="entry name" value="HAD-SF-IA-v1"/>
    <property type="match status" value="1"/>
</dbReference>
<dbReference type="SFLD" id="SFLDG01129">
    <property type="entry name" value="C1.5:_HAD__Beta-PGM__Phosphata"/>
    <property type="match status" value="1"/>
</dbReference>
<dbReference type="PANTHER" id="PTHR43885">
    <property type="entry name" value="HALOACID DEHALOGENASE-LIKE HYDROLASE"/>
    <property type="match status" value="1"/>
</dbReference>
<organism evidence="1 2">
    <name type="scientific">Kushneria aurantia</name>
    <dbReference type="NCBI Taxonomy" id="504092"/>
    <lineage>
        <taxon>Bacteria</taxon>
        <taxon>Pseudomonadati</taxon>
        <taxon>Pseudomonadota</taxon>
        <taxon>Gammaproteobacteria</taxon>
        <taxon>Oceanospirillales</taxon>
        <taxon>Halomonadaceae</taxon>
        <taxon>Kushneria</taxon>
    </lineage>
</organism>
<dbReference type="Proteomes" id="UP001589814">
    <property type="component" value="Unassembled WGS sequence"/>
</dbReference>
<accession>A0ABV6G076</accession>
<dbReference type="InterPro" id="IPR036412">
    <property type="entry name" value="HAD-like_sf"/>
</dbReference>
<keyword evidence="1" id="KW-0378">Hydrolase</keyword>
<dbReference type="PANTHER" id="PTHR43885:SF1">
    <property type="entry name" value="SUPERFAMILY HYDROLASE, PUTATIVE (AFU_ORTHOLOGUE AFUA_4G13290)-RELATED"/>
    <property type="match status" value="1"/>
</dbReference>
<comment type="caution">
    <text evidence="1">The sequence shown here is derived from an EMBL/GenBank/DDBJ whole genome shotgun (WGS) entry which is preliminary data.</text>
</comment>
<dbReference type="InterPro" id="IPR023214">
    <property type="entry name" value="HAD_sf"/>
</dbReference>
<gene>
    <name evidence="1" type="ORF">ACFFHW_02585</name>
</gene>
<dbReference type="Gene3D" id="3.40.50.1000">
    <property type="entry name" value="HAD superfamily/HAD-like"/>
    <property type="match status" value="1"/>
</dbReference>
<dbReference type="InterPro" id="IPR006439">
    <property type="entry name" value="HAD-SF_hydro_IA"/>
</dbReference>
<protein>
    <submittedName>
        <fullName evidence="1">HAD family hydrolase</fullName>
        <ecNumber evidence="1">3.-.-.-</ecNumber>
    </submittedName>
</protein>
<dbReference type="Gene3D" id="1.10.260.80">
    <property type="match status" value="1"/>
</dbReference>
<dbReference type="SFLD" id="SFLDS00003">
    <property type="entry name" value="Haloacid_Dehalogenase"/>
    <property type="match status" value="1"/>
</dbReference>
<keyword evidence="2" id="KW-1185">Reference proteome</keyword>
<name>A0ABV6G076_9GAMM</name>
<dbReference type="EMBL" id="JBHLVX010000010">
    <property type="protein sequence ID" value="MFC0266893.1"/>
    <property type="molecule type" value="Genomic_DNA"/>
</dbReference>
<dbReference type="RefSeq" id="WP_033195305.1">
    <property type="nucleotide sequence ID" value="NZ_JBHLVX010000010.1"/>
</dbReference>
<reference evidence="1 2" key="1">
    <citation type="submission" date="2024-09" db="EMBL/GenBank/DDBJ databases">
        <authorList>
            <person name="Sun Q."/>
            <person name="Mori K."/>
        </authorList>
    </citation>
    <scope>NUCLEOTIDE SEQUENCE [LARGE SCALE GENOMIC DNA]</scope>
    <source>
        <strain evidence="1 2">CCM 7415</strain>
    </source>
</reference>
<dbReference type="GO" id="GO:0016787">
    <property type="term" value="F:hydrolase activity"/>
    <property type="evidence" value="ECO:0007669"/>
    <property type="project" value="UniProtKB-KW"/>
</dbReference>
<evidence type="ECO:0000313" key="1">
    <source>
        <dbReference type="EMBL" id="MFC0266893.1"/>
    </source>
</evidence>
<dbReference type="SUPFAM" id="SSF56784">
    <property type="entry name" value="HAD-like"/>
    <property type="match status" value="1"/>
</dbReference>
<proteinExistence type="predicted"/>
<evidence type="ECO:0000313" key="2">
    <source>
        <dbReference type="Proteomes" id="UP001589814"/>
    </source>
</evidence>
<dbReference type="Pfam" id="PF00702">
    <property type="entry name" value="Hydrolase"/>
    <property type="match status" value="1"/>
</dbReference>